<evidence type="ECO:0000256" key="2">
    <source>
        <dbReference type="ARBA" id="ARBA00008765"/>
    </source>
</evidence>
<feature type="short sequence motif" description="Q motif" evidence="11">
    <location>
        <begin position="3"/>
        <end position="31"/>
    </location>
</feature>
<evidence type="ECO:0000256" key="1">
    <source>
        <dbReference type="ARBA" id="ARBA00004463"/>
    </source>
</evidence>
<dbReference type="Pfam" id="PF00270">
    <property type="entry name" value="DEAD"/>
    <property type="match status" value="2"/>
</dbReference>
<dbReference type="GO" id="GO:0005524">
    <property type="term" value="F:ATP binding"/>
    <property type="evidence" value="ECO:0007669"/>
    <property type="project" value="UniProtKB-UniRule"/>
</dbReference>
<dbReference type="Pfam" id="PF00271">
    <property type="entry name" value="Helicase_C"/>
    <property type="match status" value="1"/>
</dbReference>
<keyword evidence="5 12" id="KW-0378">Hydrolase</keyword>
<dbReference type="AlphaFoldDB" id="E4X4H4"/>
<dbReference type="InterPro" id="IPR043136">
    <property type="entry name" value="B30.2/SPRY_sf"/>
</dbReference>
<comment type="catalytic activity">
    <reaction evidence="10 12">
        <text>ATP + H2O = ADP + phosphate + H(+)</text>
        <dbReference type="Rhea" id="RHEA:13065"/>
        <dbReference type="ChEBI" id="CHEBI:15377"/>
        <dbReference type="ChEBI" id="CHEBI:15378"/>
        <dbReference type="ChEBI" id="CHEBI:30616"/>
        <dbReference type="ChEBI" id="CHEBI:43474"/>
        <dbReference type="ChEBI" id="CHEBI:456216"/>
        <dbReference type="EC" id="3.6.4.13"/>
    </reaction>
</comment>
<dbReference type="InParanoid" id="E4X4H4"/>
<organism evidence="17">
    <name type="scientific">Oikopleura dioica</name>
    <name type="common">Tunicate</name>
    <dbReference type="NCBI Taxonomy" id="34765"/>
    <lineage>
        <taxon>Eukaryota</taxon>
        <taxon>Metazoa</taxon>
        <taxon>Chordata</taxon>
        <taxon>Tunicata</taxon>
        <taxon>Appendicularia</taxon>
        <taxon>Copelata</taxon>
        <taxon>Oikopleuridae</taxon>
        <taxon>Oikopleura</taxon>
    </lineage>
</organism>
<dbReference type="OrthoDB" id="1735at2759"/>
<dbReference type="PROSITE" id="PS50188">
    <property type="entry name" value="B302_SPRY"/>
    <property type="match status" value="1"/>
</dbReference>
<dbReference type="InterPro" id="IPR014014">
    <property type="entry name" value="RNA_helicase_DEAD_Q_motif"/>
</dbReference>
<dbReference type="EC" id="3.6.4.13" evidence="12"/>
<dbReference type="SUPFAM" id="SSF49899">
    <property type="entry name" value="Concanavalin A-like lectins/glucanases"/>
    <property type="match status" value="1"/>
</dbReference>
<accession>E4X4H4</accession>
<dbReference type="CDD" id="cd18787">
    <property type="entry name" value="SF2_C_DEAD"/>
    <property type="match status" value="1"/>
</dbReference>
<dbReference type="FunFam" id="3.40.50.300:FF:000708">
    <property type="entry name" value="ATP-dependent RNA helicase DDX1"/>
    <property type="match status" value="1"/>
</dbReference>
<evidence type="ECO:0000256" key="8">
    <source>
        <dbReference type="ARBA" id="ARBA00022840"/>
    </source>
</evidence>
<dbReference type="GO" id="GO:0003724">
    <property type="term" value="F:RNA helicase activity"/>
    <property type="evidence" value="ECO:0007669"/>
    <property type="project" value="UniProtKB-EC"/>
</dbReference>
<feature type="domain" description="B30.2/SPRY" evidence="13">
    <location>
        <begin position="68"/>
        <end position="245"/>
    </location>
</feature>
<dbReference type="GO" id="GO:0004527">
    <property type="term" value="F:exonuclease activity"/>
    <property type="evidence" value="ECO:0007669"/>
    <property type="project" value="UniProtKB-KW"/>
</dbReference>
<evidence type="ECO:0000256" key="9">
    <source>
        <dbReference type="ARBA" id="ARBA00022884"/>
    </source>
</evidence>
<dbReference type="SMART" id="SM00449">
    <property type="entry name" value="SPRY"/>
    <property type="match status" value="1"/>
</dbReference>
<dbReference type="Proteomes" id="UP000001307">
    <property type="component" value="Unassembled WGS sequence"/>
</dbReference>
<evidence type="ECO:0000313" key="18">
    <source>
        <dbReference type="Proteomes" id="UP000001307"/>
    </source>
</evidence>
<evidence type="ECO:0000256" key="10">
    <source>
        <dbReference type="ARBA" id="ARBA00047984"/>
    </source>
</evidence>
<dbReference type="GO" id="GO:0003723">
    <property type="term" value="F:RNA binding"/>
    <property type="evidence" value="ECO:0007669"/>
    <property type="project" value="UniProtKB-UniRule"/>
</dbReference>
<dbReference type="PANTHER" id="PTHR24031">
    <property type="entry name" value="RNA HELICASE"/>
    <property type="match status" value="1"/>
</dbReference>
<dbReference type="InterPro" id="IPR001870">
    <property type="entry name" value="B30.2/SPRY"/>
</dbReference>
<keyword evidence="8 12" id="KW-0067">ATP-binding</keyword>
<evidence type="ECO:0000259" key="15">
    <source>
        <dbReference type="PROSITE" id="PS51194"/>
    </source>
</evidence>
<dbReference type="PROSITE" id="PS51195">
    <property type="entry name" value="Q_MOTIF"/>
    <property type="match status" value="1"/>
</dbReference>
<keyword evidence="7" id="KW-0269">Exonuclease</keyword>
<dbReference type="Pfam" id="PF00622">
    <property type="entry name" value="SPRY"/>
    <property type="match status" value="1"/>
</dbReference>
<name>E4X4H4_OIKDI</name>
<feature type="domain" description="Helicase ATP-binding" evidence="14">
    <location>
        <begin position="280"/>
        <end position="421"/>
    </location>
</feature>
<evidence type="ECO:0000256" key="3">
    <source>
        <dbReference type="ARBA" id="ARBA00022722"/>
    </source>
</evidence>
<feature type="domain" description="Helicase C-terminal" evidence="15">
    <location>
        <begin position="481"/>
        <end position="680"/>
    </location>
</feature>
<comment type="function">
    <text evidence="12">RNA helicase.</text>
</comment>
<dbReference type="Gene3D" id="2.60.120.920">
    <property type="match status" value="1"/>
</dbReference>
<reference evidence="17" key="1">
    <citation type="journal article" date="2010" name="Science">
        <title>Plasticity of animal genome architecture unmasked by rapid evolution of a pelagic tunicate.</title>
        <authorList>
            <person name="Denoeud F."/>
            <person name="Henriet S."/>
            <person name="Mungpakdee S."/>
            <person name="Aury J.M."/>
            <person name="Da Silva C."/>
            <person name="Brinkmann H."/>
            <person name="Mikhaleva J."/>
            <person name="Olsen L.C."/>
            <person name="Jubin C."/>
            <person name="Canestro C."/>
            <person name="Bouquet J.M."/>
            <person name="Danks G."/>
            <person name="Poulain J."/>
            <person name="Campsteijn C."/>
            <person name="Adamski M."/>
            <person name="Cross I."/>
            <person name="Yadetie F."/>
            <person name="Muffato M."/>
            <person name="Louis A."/>
            <person name="Butcher S."/>
            <person name="Tsagkogeorga G."/>
            <person name="Konrad A."/>
            <person name="Singh S."/>
            <person name="Jensen M.F."/>
            <person name="Cong E.H."/>
            <person name="Eikeseth-Otteraa H."/>
            <person name="Noel B."/>
            <person name="Anthouard V."/>
            <person name="Porcel B.M."/>
            <person name="Kachouri-Lafond R."/>
            <person name="Nishino A."/>
            <person name="Ugolini M."/>
            <person name="Chourrout P."/>
            <person name="Nishida H."/>
            <person name="Aasland R."/>
            <person name="Huzurbazar S."/>
            <person name="Westhof E."/>
            <person name="Delsuc F."/>
            <person name="Lehrach H."/>
            <person name="Reinhardt R."/>
            <person name="Weissenbach J."/>
            <person name="Roy S.W."/>
            <person name="Artiguenave F."/>
            <person name="Postlethwait J.H."/>
            <person name="Manak J.R."/>
            <person name="Thompson E.M."/>
            <person name="Jaillon O."/>
            <person name="Du Pasquier L."/>
            <person name="Boudinot P."/>
            <person name="Liberles D.A."/>
            <person name="Volff J.N."/>
            <person name="Philippe H."/>
            <person name="Lenhard B."/>
            <person name="Roest Crollius H."/>
            <person name="Wincker P."/>
            <person name="Chourrout D."/>
        </authorList>
    </citation>
    <scope>NUCLEOTIDE SEQUENCE [LARGE SCALE GENOMIC DNA]</scope>
</reference>
<keyword evidence="3" id="KW-0540">Nuclease</keyword>
<keyword evidence="4 12" id="KW-0547">Nucleotide-binding</keyword>
<dbReference type="Gene3D" id="3.40.50.300">
    <property type="entry name" value="P-loop containing nucleotide triphosphate hydrolases"/>
    <property type="match status" value="3"/>
</dbReference>
<evidence type="ECO:0000256" key="5">
    <source>
        <dbReference type="ARBA" id="ARBA00022801"/>
    </source>
</evidence>
<dbReference type="InterPro" id="IPR011545">
    <property type="entry name" value="DEAD/DEAH_box_helicase_dom"/>
</dbReference>
<dbReference type="SMART" id="SM00487">
    <property type="entry name" value="DEXDc"/>
    <property type="match status" value="1"/>
</dbReference>
<proteinExistence type="inferred from homology"/>
<gene>
    <name evidence="17" type="ORF">GSOID_T00001300001</name>
</gene>
<feature type="domain" description="DEAD-box RNA helicase Q" evidence="16">
    <location>
        <begin position="3"/>
        <end position="31"/>
    </location>
</feature>
<dbReference type="InterPro" id="IPR013320">
    <property type="entry name" value="ConA-like_dom_sf"/>
</dbReference>
<evidence type="ECO:0000259" key="16">
    <source>
        <dbReference type="PROSITE" id="PS51195"/>
    </source>
</evidence>
<evidence type="ECO:0000256" key="11">
    <source>
        <dbReference type="PROSITE-ProRule" id="PRU00552"/>
    </source>
</evidence>
<comment type="domain">
    <text evidence="12">The helicase domain is involved in the stimulation of RELA transcriptional activity.</text>
</comment>
<dbReference type="InterPro" id="IPR014001">
    <property type="entry name" value="Helicase_ATP-bd"/>
</dbReference>
<evidence type="ECO:0000259" key="13">
    <source>
        <dbReference type="PROSITE" id="PS50188"/>
    </source>
</evidence>
<keyword evidence="18" id="KW-1185">Reference proteome</keyword>
<dbReference type="InterPro" id="IPR027417">
    <property type="entry name" value="P-loop_NTPase"/>
</dbReference>
<dbReference type="SUPFAM" id="SSF52540">
    <property type="entry name" value="P-loop containing nucleoside triphosphate hydrolases"/>
    <property type="match status" value="2"/>
</dbReference>
<dbReference type="FunCoup" id="E4X4H4">
    <property type="interactions" value="672"/>
</dbReference>
<keyword evidence="6 12" id="KW-0347">Helicase</keyword>
<evidence type="ECO:0000313" key="17">
    <source>
        <dbReference type="EMBL" id="CBY23964.1"/>
    </source>
</evidence>
<dbReference type="InterPro" id="IPR001650">
    <property type="entry name" value="Helicase_C-like"/>
</dbReference>
<protein>
    <recommendedName>
        <fullName evidence="12">ATP-dependent RNA helicase</fullName>
        <ecNumber evidence="12">3.6.4.13</ecNumber>
    </recommendedName>
</protein>
<evidence type="ECO:0000256" key="6">
    <source>
        <dbReference type="ARBA" id="ARBA00022806"/>
    </source>
</evidence>
<comment type="similarity">
    <text evidence="2">Belongs to the DEAD box helicase family. DDX1 subfamily.</text>
</comment>
<dbReference type="EMBL" id="FN653024">
    <property type="protein sequence ID" value="CBY23964.1"/>
    <property type="molecule type" value="Genomic_DNA"/>
</dbReference>
<evidence type="ECO:0000256" key="7">
    <source>
        <dbReference type="ARBA" id="ARBA00022839"/>
    </source>
</evidence>
<evidence type="ECO:0000256" key="12">
    <source>
        <dbReference type="RuleBase" id="RU365068"/>
    </source>
</evidence>
<dbReference type="PROSITE" id="PS51192">
    <property type="entry name" value="HELICASE_ATP_BIND_1"/>
    <property type="match status" value="1"/>
</dbReference>
<comment type="subcellular location">
    <subcellularLocation>
        <location evidence="1">Cytoplasmic granule</location>
    </subcellularLocation>
</comment>
<dbReference type="PROSITE" id="PS51194">
    <property type="entry name" value="HELICASE_CTER"/>
    <property type="match status" value="1"/>
</dbReference>
<evidence type="ECO:0000259" key="14">
    <source>
        <dbReference type="PROSITE" id="PS51192"/>
    </source>
</evidence>
<sequence length="739" mass="81687">MSSAFAELGVCDEIVQGLDKIGWALPTDIQAEAVPLILGGGDVLMAAETGSGKTGAFCLPVIQIVNESKREKEPKSSSSRTPAGSVTCKLSMEERSDIVAVSPDGLQMQCRDFRIWGGCRSTWATKENAIGFYEVSCNDEGLSRFGFGTISCDLNLGTCPQGFGFGGTGKKSNRRQFDSYGEPFGQGDIIGCLIDRQRNEITFFKNGKDLGVAFQIPNSMNTEPLYAICCLKNAEVAVSFDGPFKFPPESGNVTAFGKLGLRVEFRIGPSVKTGSTKGLPMAIILEPSRELAQQTEQCIEDFSQYVSSPTVSSVCLVGGGDSRYQKQLIEEGVDIVVGTPGRLEDFINSGVLKLDNVRFLIVDECDALLAQNQNRLIENIHRKCPQISPEGRRLQMVVCSATLHNFNVKKLAQKLMSFPTWVDLKGEDSVPDTVHHCVALVDPSEDRSWFDLHINKKGVITDKVHQADQISPPGKNSSEESISEGIKKLKGEYVVKIIKKHKMEKAIIFCRTKLDCDNLERLFVKNFGGGPYSKNSDFSCVCLHSDRKPNERKSNLERFKKDEVRFLICTDVAARGIDVKGVPYVINVTMPDDKANYLHRIGRVGRADCMGLAISLVAKQREKVWYHSNCRTRGNGCFNTNDIKHGGCTIWYNEMALLGEVEDHLKDTIEHIDPKTMSVPVNEFDGKVVYGRKNIEGSNNILTGHYRELLPTLNELKRLEKCAQGSFIELLKSGKNIFA</sequence>
<dbReference type="CDD" id="cd12873">
    <property type="entry name" value="SPRY_DDX1"/>
    <property type="match status" value="1"/>
</dbReference>
<keyword evidence="9 12" id="KW-0694">RNA-binding</keyword>
<dbReference type="InterPro" id="IPR003877">
    <property type="entry name" value="SPRY_dom"/>
</dbReference>
<evidence type="ECO:0000256" key="4">
    <source>
        <dbReference type="ARBA" id="ARBA00022741"/>
    </source>
</evidence>
<dbReference type="SMART" id="SM00490">
    <property type="entry name" value="HELICc"/>
    <property type="match status" value="1"/>
</dbReference>